<dbReference type="Proteomes" id="UP000598350">
    <property type="component" value="Unassembled WGS sequence"/>
</dbReference>
<comment type="caution">
    <text evidence="1">The sequence shown here is derived from an EMBL/GenBank/DDBJ whole genome shotgun (WGS) entry which is preliminary data.</text>
</comment>
<evidence type="ECO:0000313" key="2">
    <source>
        <dbReference type="Proteomes" id="UP000598350"/>
    </source>
</evidence>
<dbReference type="RefSeq" id="WP_188315189.1">
    <property type="nucleotide sequence ID" value="NZ_JABTCG010000005.1"/>
</dbReference>
<sequence length="160" mass="17965">MKTFTYIFLTALISLTFSCNKDDDPEDVLTKDGRFPISELAGTWEATKAQFSVNTVSVDVVEDGGTASMSVQSNGRFTMTLDPVNRAAYTVSGEMFWEEWQNTFYFAITWDDYPDDWDTYGETFDGTTLTLNGGADTGEYDFDNDGDMEACSVHFIFVRS</sequence>
<name>A0ABR7VFJ2_9FLAO</name>
<evidence type="ECO:0008006" key="3">
    <source>
        <dbReference type="Google" id="ProtNLM"/>
    </source>
</evidence>
<dbReference type="EMBL" id="JABTCG010000005">
    <property type="protein sequence ID" value="MBD0852081.1"/>
    <property type="molecule type" value="Genomic_DNA"/>
</dbReference>
<evidence type="ECO:0000313" key="1">
    <source>
        <dbReference type="EMBL" id="MBD0852081.1"/>
    </source>
</evidence>
<dbReference type="PROSITE" id="PS51257">
    <property type="entry name" value="PROKAR_LIPOPROTEIN"/>
    <property type="match status" value="1"/>
</dbReference>
<keyword evidence="2" id="KW-1185">Reference proteome</keyword>
<organism evidence="1 2">
    <name type="scientific">Maribacter arenosus</name>
    <dbReference type="NCBI Taxonomy" id="1854708"/>
    <lineage>
        <taxon>Bacteria</taxon>
        <taxon>Pseudomonadati</taxon>
        <taxon>Bacteroidota</taxon>
        <taxon>Flavobacteriia</taxon>
        <taxon>Flavobacteriales</taxon>
        <taxon>Flavobacteriaceae</taxon>
        <taxon>Maribacter</taxon>
    </lineage>
</organism>
<reference evidence="1 2" key="1">
    <citation type="submission" date="2020-05" db="EMBL/GenBank/DDBJ databases">
        <title>The draft genome sequence of Maribacter arenosus CAU 1321.</title>
        <authorList>
            <person name="Mu L."/>
        </authorList>
    </citation>
    <scope>NUCLEOTIDE SEQUENCE [LARGE SCALE GENOMIC DNA]</scope>
    <source>
        <strain evidence="1 2">CAU 1321</strain>
    </source>
</reference>
<protein>
    <recommendedName>
        <fullName evidence="3">Lipocalin-like domain-containing protein</fullName>
    </recommendedName>
</protein>
<accession>A0ABR7VFJ2</accession>
<gene>
    <name evidence="1" type="ORF">HPE63_15470</name>
</gene>
<proteinExistence type="predicted"/>